<dbReference type="GO" id="GO:0032259">
    <property type="term" value="P:methylation"/>
    <property type="evidence" value="ECO:0007669"/>
    <property type="project" value="UniProtKB-KW"/>
</dbReference>
<keyword evidence="2 6" id="KW-0489">Methyltransferase</keyword>
<evidence type="ECO:0000256" key="2">
    <source>
        <dbReference type="ARBA" id="ARBA00022603"/>
    </source>
</evidence>
<dbReference type="GO" id="GO:0008173">
    <property type="term" value="F:RNA methyltransferase activity"/>
    <property type="evidence" value="ECO:0007669"/>
    <property type="project" value="InterPro"/>
</dbReference>
<dbReference type="InterPro" id="IPR051259">
    <property type="entry name" value="rRNA_Methyltransferase"/>
</dbReference>
<dbReference type="AlphaFoldDB" id="A0A2B4SDH8"/>
<dbReference type="InterPro" id="IPR001537">
    <property type="entry name" value="SpoU_MeTrfase"/>
</dbReference>
<dbReference type="Gene3D" id="3.40.1280.10">
    <property type="match status" value="1"/>
</dbReference>
<dbReference type="OrthoDB" id="270651at2759"/>
<gene>
    <name evidence="6" type="primary">RNMTL1</name>
    <name evidence="6" type="ORF">AWC38_SpisGene7903</name>
</gene>
<dbReference type="Proteomes" id="UP000225706">
    <property type="component" value="Unassembled WGS sequence"/>
</dbReference>
<evidence type="ECO:0000256" key="1">
    <source>
        <dbReference type="ARBA" id="ARBA00007228"/>
    </source>
</evidence>
<dbReference type="Gene3D" id="3.30.1330.30">
    <property type="match status" value="1"/>
</dbReference>
<dbReference type="Pfam" id="PF00588">
    <property type="entry name" value="SpoU_methylase"/>
    <property type="match status" value="1"/>
</dbReference>
<accession>A0A2B4SDH8</accession>
<sequence length="316" mass="34835">MHLLFRRHILVEEAGIAAEFLSAVTRTAQSIKQGKHTIKALESGTPRLRMAASLNKRKHREKHGRIMLEGWRHIREAFMAKAKVLNIFYSNPALLDHIDTSSLPSSCLAQISEETMESLSSAVTPPGIIGMFKRPRQGEGGELKNRNTLQLPLTVLCDGLKDPTNLGTLVRTSAAAACQSFITSTGCVDVWDPKVLRCAAGGHFYLPIHYNLDWEEIEAVIADKRIFLADNNISDDLCIPSSAHFLVDWTQGPSVLVIGGETTGLGEIIKNIAWQHQGQLVRVPMANTIDCLSAAMAGTVIIYEAYRQLLIAEQDR</sequence>
<keyword evidence="3 6" id="KW-0808">Transferase</keyword>
<feature type="domain" description="tRNA/rRNA methyltransferase SpoU type" evidence="4">
    <location>
        <begin position="153"/>
        <end position="303"/>
    </location>
</feature>
<dbReference type="SUPFAM" id="SSF55315">
    <property type="entry name" value="L30e-like"/>
    <property type="match status" value="1"/>
</dbReference>
<evidence type="ECO:0000256" key="3">
    <source>
        <dbReference type="ARBA" id="ARBA00022679"/>
    </source>
</evidence>
<dbReference type="PANTHER" id="PTHR43191">
    <property type="entry name" value="RRNA METHYLTRANSFERASE 3"/>
    <property type="match status" value="1"/>
</dbReference>
<organism evidence="6 7">
    <name type="scientific">Stylophora pistillata</name>
    <name type="common">Smooth cauliflower coral</name>
    <dbReference type="NCBI Taxonomy" id="50429"/>
    <lineage>
        <taxon>Eukaryota</taxon>
        <taxon>Metazoa</taxon>
        <taxon>Cnidaria</taxon>
        <taxon>Anthozoa</taxon>
        <taxon>Hexacorallia</taxon>
        <taxon>Scleractinia</taxon>
        <taxon>Astrocoeniina</taxon>
        <taxon>Pocilloporidae</taxon>
        <taxon>Stylophora</taxon>
    </lineage>
</organism>
<dbReference type="InterPro" id="IPR029028">
    <property type="entry name" value="Alpha/beta_knot_MTases"/>
</dbReference>
<evidence type="ECO:0000259" key="5">
    <source>
        <dbReference type="Pfam" id="PF22435"/>
    </source>
</evidence>
<dbReference type="STRING" id="50429.A0A2B4SDH8"/>
<evidence type="ECO:0000313" key="7">
    <source>
        <dbReference type="Proteomes" id="UP000225706"/>
    </source>
</evidence>
<dbReference type="GO" id="GO:0003723">
    <property type="term" value="F:RNA binding"/>
    <property type="evidence" value="ECO:0007669"/>
    <property type="project" value="InterPro"/>
</dbReference>
<keyword evidence="7" id="KW-1185">Reference proteome</keyword>
<dbReference type="InterPro" id="IPR053888">
    <property type="entry name" value="MRM3-like_sub_bind"/>
</dbReference>
<evidence type="ECO:0000313" key="6">
    <source>
        <dbReference type="EMBL" id="PFX27416.1"/>
    </source>
</evidence>
<dbReference type="GO" id="GO:0006396">
    <property type="term" value="P:RNA processing"/>
    <property type="evidence" value="ECO:0007669"/>
    <property type="project" value="InterPro"/>
</dbReference>
<comment type="similarity">
    <text evidence="1">Belongs to the class IV-like SAM-binding methyltransferase superfamily. RNA methyltransferase TrmH family.</text>
</comment>
<dbReference type="PANTHER" id="PTHR43191:SF2">
    <property type="entry name" value="RRNA METHYLTRANSFERASE 3, MITOCHONDRIAL"/>
    <property type="match status" value="1"/>
</dbReference>
<dbReference type="SUPFAM" id="SSF75217">
    <property type="entry name" value="alpha/beta knot"/>
    <property type="match status" value="1"/>
</dbReference>
<feature type="domain" description="MRM3-like substrate binding" evidence="5">
    <location>
        <begin position="46"/>
        <end position="130"/>
    </location>
</feature>
<dbReference type="InterPro" id="IPR029064">
    <property type="entry name" value="Ribosomal_eL30-like_sf"/>
</dbReference>
<proteinExistence type="inferred from homology"/>
<dbReference type="Pfam" id="PF22435">
    <property type="entry name" value="MRM3-like_sub_bind"/>
    <property type="match status" value="1"/>
</dbReference>
<name>A0A2B4SDH8_STYPI</name>
<protein>
    <submittedName>
        <fullName evidence="6">RNA methyltransferase-like protein 1</fullName>
    </submittedName>
</protein>
<evidence type="ECO:0000259" key="4">
    <source>
        <dbReference type="Pfam" id="PF00588"/>
    </source>
</evidence>
<reference evidence="7" key="1">
    <citation type="journal article" date="2017" name="bioRxiv">
        <title>Comparative analysis of the genomes of Stylophora pistillata and Acropora digitifera provides evidence for extensive differences between species of corals.</title>
        <authorList>
            <person name="Voolstra C.R."/>
            <person name="Li Y."/>
            <person name="Liew Y.J."/>
            <person name="Baumgarten S."/>
            <person name="Zoccola D."/>
            <person name="Flot J.-F."/>
            <person name="Tambutte S."/>
            <person name="Allemand D."/>
            <person name="Aranda M."/>
        </authorList>
    </citation>
    <scope>NUCLEOTIDE SEQUENCE [LARGE SCALE GENOMIC DNA]</scope>
</reference>
<dbReference type="InterPro" id="IPR029026">
    <property type="entry name" value="tRNA_m1G_MTases_N"/>
</dbReference>
<dbReference type="EMBL" id="LSMT01000104">
    <property type="protein sequence ID" value="PFX27416.1"/>
    <property type="molecule type" value="Genomic_DNA"/>
</dbReference>
<comment type="caution">
    <text evidence="6">The sequence shown here is derived from an EMBL/GenBank/DDBJ whole genome shotgun (WGS) entry which is preliminary data.</text>
</comment>